<gene>
    <name evidence="2" type="ORF">BJY01DRAFT_158005</name>
</gene>
<evidence type="ECO:0000313" key="2">
    <source>
        <dbReference type="EMBL" id="KAL2857096.1"/>
    </source>
</evidence>
<sequence>MAPRSCLANLCFRVTVPDCLSTSGYTVWTATVQRSAFNHSLLPLLAVLLLLSFPPSFLHLVENRNPLLYVSVF</sequence>
<evidence type="ECO:0000256" key="1">
    <source>
        <dbReference type="SAM" id="Phobius"/>
    </source>
</evidence>
<keyword evidence="1" id="KW-0812">Transmembrane</keyword>
<keyword evidence="1" id="KW-1133">Transmembrane helix</keyword>
<organism evidence="2 3">
    <name type="scientific">Aspergillus pseudoustus</name>
    <dbReference type="NCBI Taxonomy" id="1810923"/>
    <lineage>
        <taxon>Eukaryota</taxon>
        <taxon>Fungi</taxon>
        <taxon>Dikarya</taxon>
        <taxon>Ascomycota</taxon>
        <taxon>Pezizomycotina</taxon>
        <taxon>Eurotiomycetes</taxon>
        <taxon>Eurotiomycetidae</taxon>
        <taxon>Eurotiales</taxon>
        <taxon>Aspergillaceae</taxon>
        <taxon>Aspergillus</taxon>
        <taxon>Aspergillus subgen. Nidulantes</taxon>
    </lineage>
</organism>
<reference evidence="2 3" key="1">
    <citation type="submission" date="2024-07" db="EMBL/GenBank/DDBJ databases">
        <title>Section-level genome sequencing and comparative genomics of Aspergillus sections Usti and Cavernicolus.</title>
        <authorList>
            <consortium name="Lawrence Berkeley National Laboratory"/>
            <person name="Nybo J.L."/>
            <person name="Vesth T.C."/>
            <person name="Theobald S."/>
            <person name="Frisvad J.C."/>
            <person name="Larsen T.O."/>
            <person name="Kjaerboelling I."/>
            <person name="Rothschild-Mancinelli K."/>
            <person name="Lyhne E.K."/>
            <person name="Kogle M.E."/>
            <person name="Barry K."/>
            <person name="Clum A."/>
            <person name="Na H."/>
            <person name="Ledsgaard L."/>
            <person name="Lin J."/>
            <person name="Lipzen A."/>
            <person name="Kuo A."/>
            <person name="Riley R."/>
            <person name="Mondo S."/>
            <person name="Labutti K."/>
            <person name="Haridas S."/>
            <person name="Pangalinan J."/>
            <person name="Salamov A.A."/>
            <person name="Simmons B.A."/>
            <person name="Magnuson J.K."/>
            <person name="Chen J."/>
            <person name="Drula E."/>
            <person name="Henrissat B."/>
            <person name="Wiebenga A."/>
            <person name="Lubbers R.J."/>
            <person name="Gomes A.C."/>
            <person name="Makela M.R."/>
            <person name="Stajich J."/>
            <person name="Grigoriev I.V."/>
            <person name="Mortensen U.H."/>
            <person name="De Vries R.P."/>
            <person name="Baker S.E."/>
            <person name="Andersen M.R."/>
        </authorList>
    </citation>
    <scope>NUCLEOTIDE SEQUENCE [LARGE SCALE GENOMIC DNA]</scope>
    <source>
        <strain evidence="2 3">CBS 123904</strain>
    </source>
</reference>
<feature type="transmembrane region" description="Helical" evidence="1">
    <location>
        <begin position="41"/>
        <end position="61"/>
    </location>
</feature>
<protein>
    <submittedName>
        <fullName evidence="2">Uncharacterized protein</fullName>
    </submittedName>
</protein>
<accession>A0ABR4KXZ2</accession>
<keyword evidence="3" id="KW-1185">Reference proteome</keyword>
<keyword evidence="1" id="KW-0472">Membrane</keyword>
<name>A0ABR4KXZ2_9EURO</name>
<evidence type="ECO:0000313" key="3">
    <source>
        <dbReference type="Proteomes" id="UP001610446"/>
    </source>
</evidence>
<dbReference type="EMBL" id="JBFXLU010000005">
    <property type="protein sequence ID" value="KAL2857096.1"/>
    <property type="molecule type" value="Genomic_DNA"/>
</dbReference>
<comment type="caution">
    <text evidence="2">The sequence shown here is derived from an EMBL/GenBank/DDBJ whole genome shotgun (WGS) entry which is preliminary data.</text>
</comment>
<proteinExistence type="predicted"/>
<dbReference type="Proteomes" id="UP001610446">
    <property type="component" value="Unassembled WGS sequence"/>
</dbReference>